<dbReference type="InterPro" id="IPR012337">
    <property type="entry name" value="RNaseH-like_sf"/>
</dbReference>
<keyword evidence="2" id="KW-0175">Coiled coil</keyword>
<proteinExistence type="predicted"/>
<comment type="caution">
    <text evidence="4">The sequence shown here is derived from an EMBL/GenBank/DDBJ whole genome shotgun (WGS) entry which is preliminary data.</text>
</comment>
<dbReference type="Gene3D" id="3.30.70.270">
    <property type="match status" value="2"/>
</dbReference>
<feature type="coiled-coil region" evidence="2">
    <location>
        <begin position="686"/>
        <end position="713"/>
    </location>
</feature>
<dbReference type="PANTHER" id="PTHR37984">
    <property type="entry name" value="PROTEIN CBG26694"/>
    <property type="match status" value="1"/>
</dbReference>
<dbReference type="InterPro" id="IPR050951">
    <property type="entry name" value="Retrovirus_Pol_polyprotein"/>
</dbReference>
<gene>
    <name evidence="4" type="ORF">R1sor_000285</name>
</gene>
<dbReference type="Pfam" id="PF17921">
    <property type="entry name" value="Integrase_H2C2"/>
    <property type="match status" value="1"/>
</dbReference>
<dbReference type="InterPro" id="IPR043502">
    <property type="entry name" value="DNA/RNA_pol_sf"/>
</dbReference>
<protein>
    <recommendedName>
        <fullName evidence="3">Integrase catalytic domain-containing protein</fullName>
    </recommendedName>
</protein>
<dbReference type="InterPro" id="IPR041577">
    <property type="entry name" value="RT_RNaseH_2"/>
</dbReference>
<dbReference type="CDD" id="cd01647">
    <property type="entry name" value="RT_LTR"/>
    <property type="match status" value="1"/>
</dbReference>
<name>A0ABD3GSQ3_9MARC</name>
<evidence type="ECO:0000259" key="3">
    <source>
        <dbReference type="PROSITE" id="PS50994"/>
    </source>
</evidence>
<dbReference type="SUPFAM" id="SSF53098">
    <property type="entry name" value="Ribonuclease H-like"/>
    <property type="match status" value="1"/>
</dbReference>
<keyword evidence="1" id="KW-0511">Multifunctional enzyme</keyword>
<dbReference type="Gene3D" id="3.30.420.10">
    <property type="entry name" value="Ribonuclease H-like superfamily/Ribonuclease H"/>
    <property type="match status" value="1"/>
</dbReference>
<sequence>MIPPGSWKEVEIWDNMNLRVNADLTENEVANYRKFLVDYQDIFAFQMSDLKGILPEIGTHRIDIKPGAVPVRQRQRLNEVTLKDHHPLPFTDVILDQVAGHECYSFLDGFSGYNQVFLREEDCQKTTFTTDRGTFAYRVMPFGLTNAPATFQRMMTTIFRDYLRKFIEVFLDDFCVYSSKATHQEKLKLTFDKCRESQLCLHPEKSFIAMKEGILLGHRISIKGIEVDHEKVAIIVELQPPSCVRDVRAFLGSTGYYRRFVWKYADRASPLTALLRKNIAWEWTSEAQTAFEDLKAQLIKAPILVAPDWSRPFHVYVDTSAFAIGVVLSQKDDKGHDHPIYFSGKKLSDAEKKYTTTEREALGMVFSVRKFRHYLLGYESIFHVDHYSLKHLVKKADLSGRIARWILRLQEFDISVEWRLGSQHANADYLSRLKHLHDEPNDKEINCDFPDENLYAFTIEDITGSWYEEIWRFLLTQEYPRLMNQEQKRVFLRKVTTFEIVNDKLFKLGMDEVYRRCLEKPEVNRIIQLLHSGDTGGHFGIQTTARKIIKAAYWWPTLYRDVADYVKRCDPCQRTGRPTATTRWPLTPILPLAPFEKWGMDFVGPISPATRTKKRYILVATDYLTRMVEAEATRKDDAATVAKFLFEKIICRYGVPLELVSDRGTHFVNKTISALTERYGIKHQSLRLRESELIKLEEERDHVMEEAIVLQNKRKEQYDKRLKRVCVSNGDLVLVYDSRKSHFPGKLHLNW</sequence>
<dbReference type="InterPro" id="IPR043128">
    <property type="entry name" value="Rev_trsase/Diguanyl_cyclase"/>
</dbReference>
<dbReference type="FunFam" id="3.10.20.370:FF:000001">
    <property type="entry name" value="Retrovirus-related Pol polyprotein from transposon 17.6-like protein"/>
    <property type="match status" value="1"/>
</dbReference>
<dbReference type="Gene3D" id="1.10.340.70">
    <property type="match status" value="1"/>
</dbReference>
<organism evidence="4 5">
    <name type="scientific">Riccia sorocarpa</name>
    <dbReference type="NCBI Taxonomy" id="122646"/>
    <lineage>
        <taxon>Eukaryota</taxon>
        <taxon>Viridiplantae</taxon>
        <taxon>Streptophyta</taxon>
        <taxon>Embryophyta</taxon>
        <taxon>Marchantiophyta</taxon>
        <taxon>Marchantiopsida</taxon>
        <taxon>Marchantiidae</taxon>
        <taxon>Marchantiales</taxon>
        <taxon>Ricciaceae</taxon>
        <taxon>Riccia</taxon>
    </lineage>
</organism>
<keyword evidence="5" id="KW-1185">Reference proteome</keyword>
<dbReference type="PROSITE" id="PS50994">
    <property type="entry name" value="INTEGRASE"/>
    <property type="match status" value="1"/>
</dbReference>
<dbReference type="InterPro" id="IPR001584">
    <property type="entry name" value="Integrase_cat-core"/>
</dbReference>
<dbReference type="SUPFAM" id="SSF56672">
    <property type="entry name" value="DNA/RNA polymerases"/>
    <property type="match status" value="1"/>
</dbReference>
<dbReference type="Pfam" id="PF00665">
    <property type="entry name" value="rve"/>
    <property type="match status" value="1"/>
</dbReference>
<dbReference type="GO" id="GO:0003824">
    <property type="term" value="F:catalytic activity"/>
    <property type="evidence" value="ECO:0007669"/>
    <property type="project" value="UniProtKB-KW"/>
</dbReference>
<dbReference type="Pfam" id="PF00078">
    <property type="entry name" value="RVT_1"/>
    <property type="match status" value="1"/>
</dbReference>
<dbReference type="Pfam" id="PF17919">
    <property type="entry name" value="RT_RNaseH_2"/>
    <property type="match status" value="1"/>
</dbReference>
<dbReference type="Gene3D" id="3.10.20.370">
    <property type="match status" value="1"/>
</dbReference>
<evidence type="ECO:0000256" key="2">
    <source>
        <dbReference type="SAM" id="Coils"/>
    </source>
</evidence>
<dbReference type="Proteomes" id="UP001633002">
    <property type="component" value="Unassembled WGS sequence"/>
</dbReference>
<evidence type="ECO:0000313" key="5">
    <source>
        <dbReference type="Proteomes" id="UP001633002"/>
    </source>
</evidence>
<dbReference type="FunFam" id="3.30.70.270:FF:000020">
    <property type="entry name" value="Transposon Tf2-6 polyprotein-like Protein"/>
    <property type="match status" value="1"/>
</dbReference>
<dbReference type="InterPro" id="IPR036397">
    <property type="entry name" value="RNaseH_sf"/>
</dbReference>
<dbReference type="PANTHER" id="PTHR37984:SF5">
    <property type="entry name" value="PROTEIN NYNRIN-LIKE"/>
    <property type="match status" value="1"/>
</dbReference>
<dbReference type="CDD" id="cd09274">
    <property type="entry name" value="RNase_HI_RT_Ty3"/>
    <property type="match status" value="1"/>
</dbReference>
<dbReference type="FunFam" id="1.10.340.70:FF:000001">
    <property type="entry name" value="Retrovirus-related Pol polyprotein from transposon gypsy-like Protein"/>
    <property type="match status" value="1"/>
</dbReference>
<evidence type="ECO:0000313" key="4">
    <source>
        <dbReference type="EMBL" id="KAL3682263.1"/>
    </source>
</evidence>
<dbReference type="AlphaFoldDB" id="A0ABD3GSQ3"/>
<feature type="domain" description="Integrase catalytic" evidence="3">
    <location>
        <begin position="590"/>
        <end position="751"/>
    </location>
</feature>
<evidence type="ECO:0000256" key="1">
    <source>
        <dbReference type="ARBA" id="ARBA00023268"/>
    </source>
</evidence>
<dbReference type="EMBL" id="JBJQOH010000006">
    <property type="protein sequence ID" value="KAL3682263.1"/>
    <property type="molecule type" value="Genomic_DNA"/>
</dbReference>
<dbReference type="InterPro" id="IPR041588">
    <property type="entry name" value="Integrase_H2C2"/>
</dbReference>
<reference evidence="4 5" key="1">
    <citation type="submission" date="2024-09" db="EMBL/GenBank/DDBJ databases">
        <title>Chromosome-scale assembly of Riccia sorocarpa.</title>
        <authorList>
            <person name="Paukszto L."/>
        </authorList>
    </citation>
    <scope>NUCLEOTIDE SEQUENCE [LARGE SCALE GENOMIC DNA]</scope>
    <source>
        <strain evidence="4">LP-2024</strain>
        <tissue evidence="4">Aerial parts of the thallus</tissue>
    </source>
</reference>
<dbReference type="InterPro" id="IPR000477">
    <property type="entry name" value="RT_dom"/>
</dbReference>
<accession>A0ABD3GSQ3</accession>